<dbReference type="KEGG" id="atl:Athai_56700"/>
<evidence type="ECO:0000259" key="1">
    <source>
        <dbReference type="Pfam" id="PF05685"/>
    </source>
</evidence>
<dbReference type="InterPro" id="IPR008538">
    <property type="entry name" value="Uma2"/>
</dbReference>
<organism evidence="2 3">
    <name type="scientific">Actinocatenispora thailandica</name>
    <dbReference type="NCBI Taxonomy" id="227318"/>
    <lineage>
        <taxon>Bacteria</taxon>
        <taxon>Bacillati</taxon>
        <taxon>Actinomycetota</taxon>
        <taxon>Actinomycetes</taxon>
        <taxon>Micromonosporales</taxon>
        <taxon>Micromonosporaceae</taxon>
        <taxon>Actinocatenispora</taxon>
    </lineage>
</organism>
<protein>
    <recommendedName>
        <fullName evidence="1">Putative restriction endonuclease domain-containing protein</fullName>
    </recommendedName>
</protein>
<dbReference type="CDD" id="cd06260">
    <property type="entry name" value="DUF820-like"/>
    <property type="match status" value="1"/>
</dbReference>
<accession>A0A7R7HZB7</accession>
<dbReference type="Gene3D" id="3.90.1570.10">
    <property type="entry name" value="tt1808, chain A"/>
    <property type="match status" value="1"/>
</dbReference>
<dbReference type="Pfam" id="PF05685">
    <property type="entry name" value="Uma2"/>
    <property type="match status" value="1"/>
</dbReference>
<dbReference type="Proteomes" id="UP000611640">
    <property type="component" value="Chromosome"/>
</dbReference>
<name>A0A7R7HZB7_9ACTN</name>
<dbReference type="PANTHER" id="PTHR35400:SF3">
    <property type="entry name" value="SLL1072 PROTEIN"/>
    <property type="match status" value="1"/>
</dbReference>
<dbReference type="PANTHER" id="PTHR35400">
    <property type="entry name" value="SLR1083 PROTEIN"/>
    <property type="match status" value="1"/>
</dbReference>
<reference evidence="2 3" key="1">
    <citation type="submission" date="2020-08" db="EMBL/GenBank/DDBJ databases">
        <title>Whole genome shotgun sequence of Actinocatenispora thailandica NBRC 105041.</title>
        <authorList>
            <person name="Komaki H."/>
            <person name="Tamura T."/>
        </authorList>
    </citation>
    <scope>NUCLEOTIDE SEQUENCE [LARGE SCALE GENOMIC DNA]</scope>
    <source>
        <strain evidence="2 3">NBRC 105041</strain>
    </source>
</reference>
<dbReference type="AlphaFoldDB" id="A0A7R7HZB7"/>
<feature type="domain" description="Putative restriction endonuclease" evidence="1">
    <location>
        <begin position="28"/>
        <end position="186"/>
    </location>
</feature>
<keyword evidence="3" id="KW-1185">Reference proteome</keyword>
<evidence type="ECO:0000313" key="2">
    <source>
        <dbReference type="EMBL" id="BCJ38167.1"/>
    </source>
</evidence>
<dbReference type="InterPro" id="IPR011335">
    <property type="entry name" value="Restrct_endonuc-II-like"/>
</dbReference>
<dbReference type="InterPro" id="IPR012296">
    <property type="entry name" value="Nuclease_put_TT1808"/>
</dbReference>
<evidence type="ECO:0000313" key="3">
    <source>
        <dbReference type="Proteomes" id="UP000611640"/>
    </source>
</evidence>
<dbReference type="EMBL" id="AP023355">
    <property type="protein sequence ID" value="BCJ38167.1"/>
    <property type="molecule type" value="Genomic_DNA"/>
</dbReference>
<gene>
    <name evidence="2" type="ORF">Athai_56700</name>
</gene>
<sequence>MAMPVPRDEGDLKAAGLVLPTTGPWTVDDLARLPDDGLQYELFDGMLVVSPAPLPAHQSAVSELHVLLHAGCPPDLQVFVAPLNYQPDRFTSAQPDLLVAQREHGEEHDVRRPLQLAVEVLSPSTRRKDLTVKRETYARTGVAAYWIVDPDKESIRVLELTDGAYEQVGEVTGDERLTVEHPFPVTLHPASLLRS</sequence>
<dbReference type="SUPFAM" id="SSF52980">
    <property type="entry name" value="Restriction endonuclease-like"/>
    <property type="match status" value="1"/>
</dbReference>
<proteinExistence type="predicted"/>